<evidence type="ECO:0000256" key="4">
    <source>
        <dbReference type="ARBA" id="ARBA00022801"/>
    </source>
</evidence>
<keyword evidence="3" id="KW-0479">Metal-binding</keyword>
<organism evidence="8 9">
    <name type="scientific">Treponema socranskii subsp. socranskii VPI DR56BR1116 = ATCC 35536</name>
    <dbReference type="NCBI Taxonomy" id="1125725"/>
    <lineage>
        <taxon>Bacteria</taxon>
        <taxon>Pseudomonadati</taxon>
        <taxon>Spirochaetota</taxon>
        <taxon>Spirochaetia</taxon>
        <taxon>Spirochaetales</taxon>
        <taxon>Treponemataceae</taxon>
        <taxon>Treponema</taxon>
    </lineage>
</organism>
<dbReference type="Proteomes" id="UP000016646">
    <property type="component" value="Unassembled WGS sequence"/>
</dbReference>
<feature type="domain" description="Nudix hydrolase" evidence="7">
    <location>
        <begin position="155"/>
        <end position="280"/>
    </location>
</feature>
<comment type="cofactor">
    <cofactor evidence="1">
        <name>Mg(2+)</name>
        <dbReference type="ChEBI" id="CHEBI:18420"/>
    </cofactor>
</comment>
<keyword evidence="6" id="KW-0812">Transmembrane</keyword>
<comment type="similarity">
    <text evidence="2">Belongs to the Nudix hydrolase family.</text>
</comment>
<keyword evidence="5" id="KW-0460">Magnesium</keyword>
<dbReference type="Gene3D" id="3.90.79.10">
    <property type="entry name" value="Nucleoside Triphosphate Pyrophosphohydrolase"/>
    <property type="match status" value="1"/>
</dbReference>
<dbReference type="InterPro" id="IPR015797">
    <property type="entry name" value="NUDIX_hydrolase-like_dom_sf"/>
</dbReference>
<evidence type="ECO:0000256" key="3">
    <source>
        <dbReference type="ARBA" id="ARBA00022723"/>
    </source>
</evidence>
<comment type="caution">
    <text evidence="8">The sequence shown here is derived from an EMBL/GenBank/DDBJ whole genome shotgun (WGS) entry which is preliminary data.</text>
</comment>
<dbReference type="PANTHER" id="PTHR43758:SF2">
    <property type="entry name" value="OXIDIZED PURINE NUCLEOSIDE TRIPHOSPHATE HYDROLASE"/>
    <property type="match status" value="1"/>
</dbReference>
<dbReference type="Pfam" id="PF00293">
    <property type="entry name" value="NUDIX"/>
    <property type="match status" value="1"/>
</dbReference>
<proteinExistence type="inferred from homology"/>
<evidence type="ECO:0000256" key="5">
    <source>
        <dbReference type="ARBA" id="ARBA00022842"/>
    </source>
</evidence>
<sequence>MLFTRFLFLLFMEKIIQKVIENYLFLLAVFALVYFNQKRVGRVSVKKRRAVFIMLMLALCYLAFLLLIQGMHWNPYFAIPGFIAVVFTGFLLRRYTWPFKSRCQKCGKRLTITQMLTNDENICGACFIEAHPELAPKTEADIQKEFDDEWAAWKPDEYVVLCFIVNERDQVLLIERKHIEKGSGKVSGAMGRLRTGEDPVTACKRCALEETGLAVEEVRCHGRLNFALPGRDLRCYVFVADEFAGTIHGTDKNLPYWVNVKKLPFGKMSVDCRVWLPIALDRGYFDYYGTCNEKGYVVKDTLRRQLPEGPFA</sequence>
<dbReference type="SUPFAM" id="SSF55811">
    <property type="entry name" value="Nudix"/>
    <property type="match status" value="1"/>
</dbReference>
<evidence type="ECO:0000313" key="9">
    <source>
        <dbReference type="Proteomes" id="UP000016646"/>
    </source>
</evidence>
<dbReference type="InterPro" id="IPR000086">
    <property type="entry name" value="NUDIX_hydrolase_dom"/>
</dbReference>
<evidence type="ECO:0000256" key="1">
    <source>
        <dbReference type="ARBA" id="ARBA00001946"/>
    </source>
</evidence>
<keyword evidence="6" id="KW-0472">Membrane</keyword>
<feature type="transmembrane region" description="Helical" evidence="6">
    <location>
        <begin position="20"/>
        <end position="37"/>
    </location>
</feature>
<dbReference type="EMBL" id="AVQI01000020">
    <property type="protein sequence ID" value="ERK04560.1"/>
    <property type="molecule type" value="Genomic_DNA"/>
</dbReference>
<feature type="transmembrane region" description="Helical" evidence="6">
    <location>
        <begin position="49"/>
        <end position="68"/>
    </location>
</feature>
<gene>
    <name evidence="8" type="ORF">HMPREF0860_0820</name>
</gene>
<evidence type="ECO:0000259" key="7">
    <source>
        <dbReference type="PROSITE" id="PS51462"/>
    </source>
</evidence>
<evidence type="ECO:0000256" key="2">
    <source>
        <dbReference type="ARBA" id="ARBA00005582"/>
    </source>
</evidence>
<keyword evidence="9" id="KW-1185">Reference proteome</keyword>
<name>A0ABP2YQF5_TRESO</name>
<feature type="transmembrane region" description="Helical" evidence="6">
    <location>
        <begin position="74"/>
        <end position="92"/>
    </location>
</feature>
<evidence type="ECO:0000256" key="6">
    <source>
        <dbReference type="SAM" id="Phobius"/>
    </source>
</evidence>
<dbReference type="PROSITE" id="PS51462">
    <property type="entry name" value="NUDIX"/>
    <property type="match status" value="1"/>
</dbReference>
<protein>
    <submittedName>
        <fullName evidence="8">NUDIX domain protein</fullName>
    </submittedName>
</protein>
<keyword evidence="4" id="KW-0378">Hydrolase</keyword>
<keyword evidence="6" id="KW-1133">Transmembrane helix</keyword>
<reference evidence="8 9" key="1">
    <citation type="submission" date="2013-08" db="EMBL/GenBank/DDBJ databases">
        <authorList>
            <person name="Durkin A.S."/>
            <person name="Haft D.R."/>
            <person name="McCorrison J."/>
            <person name="Torralba M."/>
            <person name="Gillis M."/>
            <person name="Haft D.H."/>
            <person name="Methe B."/>
            <person name="Sutton G."/>
            <person name="Nelson K.E."/>
        </authorList>
    </citation>
    <scope>NUCLEOTIDE SEQUENCE [LARGE SCALE GENOMIC DNA]</scope>
    <source>
        <strain evidence="8 9">ATCC 35536</strain>
    </source>
</reference>
<accession>A0ABP2YQF5</accession>
<dbReference type="PANTHER" id="PTHR43758">
    <property type="entry name" value="7,8-DIHYDRO-8-OXOGUANINE TRIPHOSPHATASE"/>
    <property type="match status" value="1"/>
</dbReference>
<evidence type="ECO:0000313" key="8">
    <source>
        <dbReference type="EMBL" id="ERK04560.1"/>
    </source>
</evidence>